<evidence type="ECO:0000313" key="3">
    <source>
        <dbReference type="Proteomes" id="UP000005867"/>
    </source>
</evidence>
<proteinExistence type="predicted"/>
<accession>G7VFU0</accession>
<dbReference type="GeneID" id="11594555"/>
<evidence type="ECO:0000313" key="2">
    <source>
        <dbReference type="EMBL" id="AET31747.1"/>
    </source>
</evidence>
<protein>
    <submittedName>
        <fullName evidence="2">Uncharacterized protein</fullName>
    </submittedName>
</protein>
<dbReference type="BioCyc" id="PSP1104324:GJSN-280-MONOMER"/>
<dbReference type="AlphaFoldDB" id="G7VFU0"/>
<dbReference type="RefSeq" id="WP_014287575.1">
    <property type="nucleotide sequence ID" value="NC_016645.1"/>
</dbReference>
<organism evidence="2 3">
    <name type="scientific">Pyrobaculum ferrireducens</name>
    <dbReference type="NCBI Taxonomy" id="1104324"/>
    <lineage>
        <taxon>Archaea</taxon>
        <taxon>Thermoproteota</taxon>
        <taxon>Thermoprotei</taxon>
        <taxon>Thermoproteales</taxon>
        <taxon>Thermoproteaceae</taxon>
        <taxon>Pyrobaculum</taxon>
    </lineage>
</organism>
<sequence>MPQAPRSGWETPGMSGGLKFTKGMGDPPGEEKRRAGLDVGGLAIRKLTHAERYWCTETGVSNVAFSAWKSALGPSPAYGS</sequence>
<reference evidence="2 3" key="1">
    <citation type="journal article" date="2012" name="J. Bacteriol.">
        <title>Complete genome sequence of strain 1860, a crenarchaeon of the genus pyrobaculum able to grow with various electron acceptors.</title>
        <authorList>
            <person name="Mardanov A.V."/>
            <person name="Gumerov V.M."/>
            <person name="Slobodkina G.B."/>
            <person name="Beletsky A.V."/>
            <person name="Bonch-Osmolovskaya E.A."/>
            <person name="Ravin N.V."/>
            <person name="Skryabin K.G."/>
        </authorList>
    </citation>
    <scope>NUCLEOTIDE SEQUENCE [LARGE SCALE GENOMIC DNA]</scope>
    <source>
        <strain evidence="2 3">1860</strain>
    </source>
</reference>
<dbReference type="Proteomes" id="UP000005867">
    <property type="component" value="Chromosome"/>
</dbReference>
<dbReference type="STRING" id="1104324.P186_0289"/>
<keyword evidence="3" id="KW-1185">Reference proteome</keyword>
<dbReference type="HOGENOM" id="CLU_2581562_0_0_2"/>
<dbReference type="KEGG" id="pyr:P186_0289"/>
<name>G7VFU0_9CREN</name>
<gene>
    <name evidence="2" type="ORF">P186_0289</name>
</gene>
<evidence type="ECO:0000256" key="1">
    <source>
        <dbReference type="SAM" id="MobiDB-lite"/>
    </source>
</evidence>
<feature type="region of interest" description="Disordered" evidence="1">
    <location>
        <begin position="1"/>
        <end position="34"/>
    </location>
</feature>
<dbReference type="EMBL" id="CP003098">
    <property type="protein sequence ID" value="AET31747.1"/>
    <property type="molecule type" value="Genomic_DNA"/>
</dbReference>